<keyword evidence="5" id="KW-0238">DNA-binding</keyword>
<dbReference type="PANTHER" id="PTHR37299">
    <property type="entry name" value="TRANSCRIPTIONAL REGULATOR-RELATED"/>
    <property type="match status" value="1"/>
</dbReference>
<feature type="modified residue" description="4-aspartylphosphate" evidence="2">
    <location>
        <position position="60"/>
    </location>
</feature>
<comment type="caution">
    <text evidence="5">The sequence shown here is derived from an EMBL/GenBank/DDBJ whole genome shotgun (WGS) entry which is preliminary data.</text>
</comment>
<dbReference type="Pfam" id="PF04397">
    <property type="entry name" value="LytTR"/>
    <property type="match status" value="1"/>
</dbReference>
<dbReference type="InterPro" id="IPR011006">
    <property type="entry name" value="CheY-like_superfamily"/>
</dbReference>
<dbReference type="Gene3D" id="2.40.50.1020">
    <property type="entry name" value="LytTr DNA-binding domain"/>
    <property type="match status" value="1"/>
</dbReference>
<dbReference type="RefSeq" id="WP_263544907.1">
    <property type="nucleotide sequence ID" value="NZ_JAOVZO020000014.1"/>
</dbReference>
<dbReference type="SUPFAM" id="SSF52172">
    <property type="entry name" value="CheY-like"/>
    <property type="match status" value="1"/>
</dbReference>
<accession>A0A9X3YK97</accession>
<proteinExistence type="predicted"/>
<reference evidence="5" key="1">
    <citation type="submission" date="2023-02" db="EMBL/GenBank/DDBJ databases">
        <title>Tahibacter soli sp. nov. isolated from soil.</title>
        <authorList>
            <person name="Baek J.H."/>
            <person name="Lee J.K."/>
            <person name="Choi D.G."/>
            <person name="Jeon C.O."/>
        </authorList>
    </citation>
    <scope>NUCLEOTIDE SEQUENCE</scope>
    <source>
        <strain evidence="5">BL</strain>
    </source>
</reference>
<name>A0A9X3YK97_9GAMM</name>
<dbReference type="Proteomes" id="UP001139971">
    <property type="component" value="Unassembled WGS sequence"/>
</dbReference>
<dbReference type="Gene3D" id="3.40.50.2300">
    <property type="match status" value="1"/>
</dbReference>
<dbReference type="SMART" id="SM00448">
    <property type="entry name" value="REC"/>
    <property type="match status" value="1"/>
</dbReference>
<dbReference type="PROSITE" id="PS50110">
    <property type="entry name" value="RESPONSE_REGULATORY"/>
    <property type="match status" value="1"/>
</dbReference>
<dbReference type="SMART" id="SM00850">
    <property type="entry name" value="LytTR"/>
    <property type="match status" value="1"/>
</dbReference>
<feature type="domain" description="Response regulatory" evidence="3">
    <location>
        <begin position="10"/>
        <end position="122"/>
    </location>
</feature>
<dbReference type="EMBL" id="JAOVZO020000014">
    <property type="protein sequence ID" value="MDC8012760.1"/>
    <property type="molecule type" value="Genomic_DNA"/>
</dbReference>
<organism evidence="5 6">
    <name type="scientific">Tahibacter soli</name>
    <dbReference type="NCBI Taxonomy" id="2983605"/>
    <lineage>
        <taxon>Bacteria</taxon>
        <taxon>Pseudomonadati</taxon>
        <taxon>Pseudomonadota</taxon>
        <taxon>Gammaproteobacteria</taxon>
        <taxon>Lysobacterales</taxon>
        <taxon>Rhodanobacteraceae</taxon>
        <taxon>Tahibacter</taxon>
    </lineage>
</organism>
<evidence type="ECO:0000313" key="5">
    <source>
        <dbReference type="EMBL" id="MDC8012760.1"/>
    </source>
</evidence>
<dbReference type="InterPro" id="IPR007492">
    <property type="entry name" value="LytTR_DNA-bd_dom"/>
</dbReference>
<dbReference type="PANTHER" id="PTHR37299:SF1">
    <property type="entry name" value="STAGE 0 SPORULATION PROTEIN A HOMOLOG"/>
    <property type="match status" value="1"/>
</dbReference>
<evidence type="ECO:0000259" key="3">
    <source>
        <dbReference type="PROSITE" id="PS50110"/>
    </source>
</evidence>
<keyword evidence="1" id="KW-0902">Two-component regulatory system</keyword>
<dbReference type="GO" id="GO:0000156">
    <property type="term" value="F:phosphorelay response regulator activity"/>
    <property type="evidence" value="ECO:0007669"/>
    <property type="project" value="InterPro"/>
</dbReference>
<sequence length="260" mass="29335">MSETGAAPLKVLIVDDEPLAREGLDALLSKDREVEVVGQATGVDAIALIAQLRPDILFLDIQMPEVDGFALLERVGADAVPAIVFVTAYDRYALRAFDVHALDYLLKPFTDARFASALARAKERARSRRHGVLDARIADLLRERLSPRKRFLVPARDKTIVVDANDVDWIEAADYYICLHVGGASHLLRDTMDEIERQLDPQQFFRAHRSAIVNLARVREIHPLFRGDCELKLADGTAVRLSRNRRREFEARFAQIGVRR</sequence>
<dbReference type="InterPro" id="IPR046947">
    <property type="entry name" value="LytR-like"/>
</dbReference>
<dbReference type="Pfam" id="PF00072">
    <property type="entry name" value="Response_reg"/>
    <property type="match status" value="1"/>
</dbReference>
<gene>
    <name evidence="5" type="ORF">OD750_009395</name>
</gene>
<evidence type="ECO:0000256" key="1">
    <source>
        <dbReference type="ARBA" id="ARBA00023012"/>
    </source>
</evidence>
<dbReference type="PROSITE" id="PS50930">
    <property type="entry name" value="HTH_LYTTR"/>
    <property type="match status" value="1"/>
</dbReference>
<dbReference type="GO" id="GO:0003677">
    <property type="term" value="F:DNA binding"/>
    <property type="evidence" value="ECO:0007669"/>
    <property type="project" value="UniProtKB-KW"/>
</dbReference>
<dbReference type="AlphaFoldDB" id="A0A9X3YK97"/>
<protein>
    <submittedName>
        <fullName evidence="5">LytTR family DNA-binding domain-containing protein</fullName>
    </submittedName>
</protein>
<evidence type="ECO:0000256" key="2">
    <source>
        <dbReference type="PROSITE-ProRule" id="PRU00169"/>
    </source>
</evidence>
<keyword evidence="6" id="KW-1185">Reference proteome</keyword>
<feature type="domain" description="HTH LytTR-type" evidence="4">
    <location>
        <begin position="151"/>
        <end position="255"/>
    </location>
</feature>
<keyword evidence="2" id="KW-0597">Phosphoprotein</keyword>
<evidence type="ECO:0000313" key="6">
    <source>
        <dbReference type="Proteomes" id="UP001139971"/>
    </source>
</evidence>
<evidence type="ECO:0000259" key="4">
    <source>
        <dbReference type="PROSITE" id="PS50930"/>
    </source>
</evidence>
<dbReference type="InterPro" id="IPR001789">
    <property type="entry name" value="Sig_transdc_resp-reg_receiver"/>
</dbReference>